<proteinExistence type="predicted"/>
<evidence type="ECO:0000313" key="1">
    <source>
        <dbReference type="EMBL" id="VFK22367.1"/>
    </source>
</evidence>
<sequence length="74" mass="8736">MLKTAKNNPIAIAELLISAFNFLSQYSNTQHVRCRLSFIILPSRFIQLPRQFRFFYSKALMINSTKQSLLSRRR</sequence>
<accession>A0A450WZC6</accession>
<dbReference type="AlphaFoldDB" id="A0A450WZC6"/>
<dbReference type="EMBL" id="CAADFK010000306">
    <property type="protein sequence ID" value="VFK22367.1"/>
    <property type="molecule type" value="Genomic_DNA"/>
</dbReference>
<organism evidence="1">
    <name type="scientific">Candidatus Kentrum sp. LPFa</name>
    <dbReference type="NCBI Taxonomy" id="2126335"/>
    <lineage>
        <taxon>Bacteria</taxon>
        <taxon>Pseudomonadati</taxon>
        <taxon>Pseudomonadota</taxon>
        <taxon>Gammaproteobacteria</taxon>
        <taxon>Candidatus Kentrum</taxon>
    </lineage>
</organism>
<gene>
    <name evidence="1" type="ORF">BECKLPF1236B_GA0070989_13062</name>
</gene>
<name>A0A450WZC6_9GAMM</name>
<reference evidence="1" key="1">
    <citation type="submission" date="2019-02" db="EMBL/GenBank/DDBJ databases">
        <authorList>
            <person name="Gruber-Vodicka R. H."/>
            <person name="Seah K. B. B."/>
        </authorList>
    </citation>
    <scope>NUCLEOTIDE SEQUENCE</scope>
    <source>
        <strain evidence="1">BECK_S313</strain>
    </source>
</reference>
<protein>
    <submittedName>
        <fullName evidence="1">Uncharacterized protein</fullName>
    </submittedName>
</protein>